<feature type="domain" description="Aminotransferase class V" evidence="9">
    <location>
        <begin position="4"/>
        <end position="369"/>
    </location>
</feature>
<dbReference type="InterPro" id="IPR000192">
    <property type="entry name" value="Aminotrans_V_dom"/>
</dbReference>
<dbReference type="PIRSF" id="PIRSF005572">
    <property type="entry name" value="NifS"/>
    <property type="match status" value="1"/>
</dbReference>
<dbReference type="Gene3D" id="3.40.640.10">
    <property type="entry name" value="Type I PLP-dependent aspartate aminotransferase-like (Major domain)"/>
    <property type="match status" value="1"/>
</dbReference>
<dbReference type="PANTHER" id="PTHR11601">
    <property type="entry name" value="CYSTEINE DESULFURYLASE FAMILY MEMBER"/>
    <property type="match status" value="1"/>
</dbReference>
<evidence type="ECO:0000256" key="8">
    <source>
        <dbReference type="ARBA" id="ARBA00050776"/>
    </source>
</evidence>
<reference evidence="10 11" key="1">
    <citation type="journal article" date="2015" name="Genome Announc.">
        <title>Expanding the biotechnology potential of lactobacilli through comparative genomics of 213 strains and associated genera.</title>
        <authorList>
            <person name="Sun Z."/>
            <person name="Harris H.M."/>
            <person name="McCann A."/>
            <person name="Guo C."/>
            <person name="Argimon S."/>
            <person name="Zhang W."/>
            <person name="Yang X."/>
            <person name="Jeffery I.B."/>
            <person name="Cooney J.C."/>
            <person name="Kagawa T.F."/>
            <person name="Liu W."/>
            <person name="Song Y."/>
            <person name="Salvetti E."/>
            <person name="Wrobel A."/>
            <person name="Rasinkangas P."/>
            <person name="Parkhill J."/>
            <person name="Rea M.C."/>
            <person name="O'Sullivan O."/>
            <person name="Ritari J."/>
            <person name="Douillard F.P."/>
            <person name="Paul Ross R."/>
            <person name="Yang R."/>
            <person name="Briner A.E."/>
            <person name="Felis G.E."/>
            <person name="de Vos W.M."/>
            <person name="Barrangou R."/>
            <person name="Klaenhammer T.R."/>
            <person name="Caufield P.W."/>
            <person name="Cui Y."/>
            <person name="Zhang H."/>
            <person name="O'Toole P.W."/>
        </authorList>
    </citation>
    <scope>NUCLEOTIDE SEQUENCE [LARGE SCALE GENOMIC DNA]</scope>
    <source>
        <strain evidence="10 11">DSM 12744</strain>
    </source>
</reference>
<dbReference type="EMBL" id="AZEC01000002">
    <property type="protein sequence ID" value="KRL14199.1"/>
    <property type="molecule type" value="Genomic_DNA"/>
</dbReference>
<comment type="catalytic activity">
    <reaction evidence="8">
        <text>(sulfur carrier)-H + L-cysteine = (sulfur carrier)-SH + L-alanine</text>
        <dbReference type="Rhea" id="RHEA:43892"/>
        <dbReference type="Rhea" id="RHEA-COMP:14737"/>
        <dbReference type="Rhea" id="RHEA-COMP:14739"/>
        <dbReference type="ChEBI" id="CHEBI:29917"/>
        <dbReference type="ChEBI" id="CHEBI:35235"/>
        <dbReference type="ChEBI" id="CHEBI:57972"/>
        <dbReference type="ChEBI" id="CHEBI:64428"/>
        <dbReference type="EC" id="2.8.1.7"/>
    </reaction>
</comment>
<evidence type="ECO:0000256" key="2">
    <source>
        <dbReference type="ARBA" id="ARBA00006490"/>
    </source>
</evidence>
<keyword evidence="5" id="KW-0663">Pyridoxal phosphate</keyword>
<evidence type="ECO:0000256" key="1">
    <source>
        <dbReference type="ARBA" id="ARBA00001933"/>
    </source>
</evidence>
<name>A0A0R1N1R3_9LACO</name>
<dbReference type="SUPFAM" id="SSF53383">
    <property type="entry name" value="PLP-dependent transferases"/>
    <property type="match status" value="1"/>
</dbReference>
<dbReference type="STRING" id="1423792.FD09_GL001363"/>
<dbReference type="GO" id="GO:0051536">
    <property type="term" value="F:iron-sulfur cluster binding"/>
    <property type="evidence" value="ECO:0007669"/>
    <property type="project" value="UniProtKB-KW"/>
</dbReference>
<dbReference type="OrthoDB" id="9808002at2"/>
<dbReference type="PATRIC" id="fig|1423792.3.peg.1382"/>
<dbReference type="Gene3D" id="1.10.260.50">
    <property type="match status" value="1"/>
</dbReference>
<keyword evidence="6" id="KW-0408">Iron</keyword>
<dbReference type="Gene3D" id="3.90.1150.10">
    <property type="entry name" value="Aspartate Aminotransferase, domain 1"/>
    <property type="match status" value="1"/>
</dbReference>
<dbReference type="InterPro" id="IPR015424">
    <property type="entry name" value="PyrdxlP-dep_Trfase"/>
</dbReference>
<evidence type="ECO:0000256" key="7">
    <source>
        <dbReference type="ARBA" id="ARBA00023014"/>
    </source>
</evidence>
<evidence type="ECO:0000256" key="3">
    <source>
        <dbReference type="ARBA" id="ARBA00022679"/>
    </source>
</evidence>
<comment type="similarity">
    <text evidence="2">Belongs to the class-V pyridoxal-phosphate-dependent aminotransferase family. NifS/IscS subfamily.</text>
</comment>
<accession>A0A0R1N1R3</accession>
<comment type="caution">
    <text evidence="10">The sequence shown here is derived from an EMBL/GenBank/DDBJ whole genome shotgun (WGS) entry which is preliminary data.</text>
</comment>
<keyword evidence="11" id="KW-1185">Reference proteome</keyword>
<dbReference type="GO" id="GO:0031071">
    <property type="term" value="F:cysteine desulfurase activity"/>
    <property type="evidence" value="ECO:0007669"/>
    <property type="project" value="UniProtKB-EC"/>
</dbReference>
<dbReference type="AlphaFoldDB" id="A0A0R1N1R3"/>
<comment type="cofactor">
    <cofactor evidence="1">
        <name>pyridoxal 5'-phosphate</name>
        <dbReference type="ChEBI" id="CHEBI:597326"/>
    </cofactor>
</comment>
<dbReference type="InterPro" id="IPR016454">
    <property type="entry name" value="Cysteine_dSase"/>
</dbReference>
<evidence type="ECO:0000256" key="5">
    <source>
        <dbReference type="ARBA" id="ARBA00022898"/>
    </source>
</evidence>
<dbReference type="GO" id="GO:0046872">
    <property type="term" value="F:metal ion binding"/>
    <property type="evidence" value="ECO:0007669"/>
    <property type="project" value="UniProtKB-KW"/>
</dbReference>
<evidence type="ECO:0000256" key="4">
    <source>
        <dbReference type="ARBA" id="ARBA00022723"/>
    </source>
</evidence>
<evidence type="ECO:0000313" key="10">
    <source>
        <dbReference type="EMBL" id="KRL14199.1"/>
    </source>
</evidence>
<evidence type="ECO:0000259" key="9">
    <source>
        <dbReference type="Pfam" id="PF00266"/>
    </source>
</evidence>
<sequence>MQPVYLDNAGTTPPSPAVIQAISQAEQETWGNASSTHFFGRHAKQALENARIVLANSINAQPGQIVLTSGGSESDNTAVVQTALARQHLGKHIITDQIEHKAILESMKYLETLGFDVTYLPVDETGHVAVADVAAALRDDTILVSIMYGNNEVGSRQPIAEIGELLKDHQAWFHTDAVQAYGLTDIDVVADHIDLLSTSAHKINGPKFMGFLFESDNVHFKPLIKGGDQEKKRRAGTENVPGVIGFATAVKALTPAVKAARQAQFAHFKQMIVGALQDAGIKFAVNGSLAPTELQHVLNLWLPGVPTDALLVNLDLAGFAVSGGSACTAGSLEPSHVLTAMFGSDSPRLRESIRISFGSINTGAQIQDFAEKLVQIAGKMQTKNAQVLS</sequence>
<dbReference type="Pfam" id="PF00266">
    <property type="entry name" value="Aminotran_5"/>
    <property type="match status" value="1"/>
</dbReference>
<keyword evidence="7" id="KW-0411">Iron-sulfur</keyword>
<evidence type="ECO:0000256" key="6">
    <source>
        <dbReference type="ARBA" id="ARBA00023004"/>
    </source>
</evidence>
<dbReference type="Proteomes" id="UP000051330">
    <property type="component" value="Unassembled WGS sequence"/>
</dbReference>
<dbReference type="InterPro" id="IPR015421">
    <property type="entry name" value="PyrdxlP-dep_Trfase_major"/>
</dbReference>
<organism evidence="10 11">
    <name type="scientific">Schleiferilactobacillus perolens DSM 12744</name>
    <dbReference type="NCBI Taxonomy" id="1423792"/>
    <lineage>
        <taxon>Bacteria</taxon>
        <taxon>Bacillati</taxon>
        <taxon>Bacillota</taxon>
        <taxon>Bacilli</taxon>
        <taxon>Lactobacillales</taxon>
        <taxon>Lactobacillaceae</taxon>
        <taxon>Schleiferilactobacillus</taxon>
    </lineage>
</organism>
<dbReference type="PANTHER" id="PTHR11601:SF34">
    <property type="entry name" value="CYSTEINE DESULFURASE"/>
    <property type="match status" value="1"/>
</dbReference>
<evidence type="ECO:0000313" key="11">
    <source>
        <dbReference type="Proteomes" id="UP000051330"/>
    </source>
</evidence>
<protein>
    <submittedName>
        <fullName evidence="10">Cysteine desulfurase</fullName>
    </submittedName>
</protein>
<gene>
    <name evidence="10" type="ORF">FD09_GL001363</name>
</gene>
<keyword evidence="3" id="KW-0808">Transferase</keyword>
<dbReference type="RefSeq" id="WP_057818191.1">
    <property type="nucleotide sequence ID" value="NZ_AZEC01000002.1"/>
</dbReference>
<keyword evidence="4" id="KW-0479">Metal-binding</keyword>
<proteinExistence type="inferred from homology"/>
<dbReference type="InterPro" id="IPR015422">
    <property type="entry name" value="PyrdxlP-dep_Trfase_small"/>
</dbReference>